<sequence length="275" mass="32367">MFSKLSKLLVTFPLILILTSFQFNTNKSSHFSYGNFVGLSPSKIETLFSYDEIIIDASYYSKEQIKTLHDNNVKVYSYLNIGSLEKFRDYYDNFSNLIIESYENWEDEGWIDVTNISFQNFILNDLSKSFIDKGIDGFFIDNMDVYSIKANEATFNSLTYMLKELNSKYNKPIIINNGYDYVEEALRLNIDIRELFYGMNKESVFTSYDFEKNKPIKNSKEETDFLLQYLNNMSHNGINIYIIEYSKSKSFTKKLHNYYENTSYSVYVSPRISLD</sequence>
<accession>A0A2S6FZ43</accession>
<dbReference type="RefSeq" id="WP_104409326.1">
    <property type="nucleotide sequence ID" value="NZ_PTIS01000003.1"/>
</dbReference>
<name>A0A2S6FZ43_9CLOT</name>
<dbReference type="PANTHER" id="PTHR35882:SF2">
    <property type="entry name" value="PELA"/>
    <property type="match status" value="1"/>
</dbReference>
<evidence type="ECO:0000313" key="2">
    <source>
        <dbReference type="EMBL" id="PPK48895.1"/>
    </source>
</evidence>
<evidence type="ECO:0000259" key="1">
    <source>
        <dbReference type="Pfam" id="PF03537"/>
    </source>
</evidence>
<dbReference type="OrthoDB" id="10730at2"/>
<dbReference type="PANTHER" id="PTHR35882">
    <property type="entry name" value="PELA"/>
    <property type="match status" value="1"/>
</dbReference>
<dbReference type="Pfam" id="PF03537">
    <property type="entry name" value="Glyco_hydro_114"/>
    <property type="match status" value="1"/>
</dbReference>
<dbReference type="Proteomes" id="UP000239863">
    <property type="component" value="Unassembled WGS sequence"/>
</dbReference>
<organism evidence="2 3">
    <name type="scientific">Clostridium algidicarnis DSM 15099</name>
    <dbReference type="NCBI Taxonomy" id="1121295"/>
    <lineage>
        <taxon>Bacteria</taxon>
        <taxon>Bacillati</taxon>
        <taxon>Bacillota</taxon>
        <taxon>Clostridia</taxon>
        <taxon>Eubacteriales</taxon>
        <taxon>Clostridiaceae</taxon>
        <taxon>Clostridium</taxon>
    </lineage>
</organism>
<dbReference type="InterPro" id="IPR013785">
    <property type="entry name" value="Aldolase_TIM"/>
</dbReference>
<proteinExistence type="predicted"/>
<dbReference type="EMBL" id="PTIS01000003">
    <property type="protein sequence ID" value="PPK48895.1"/>
    <property type="molecule type" value="Genomic_DNA"/>
</dbReference>
<protein>
    <recommendedName>
        <fullName evidence="1">Glycoside-hydrolase family GH114 TIM-barrel domain-containing protein</fullName>
    </recommendedName>
</protein>
<feature type="domain" description="Glycoside-hydrolase family GH114 TIM-barrel" evidence="1">
    <location>
        <begin position="50"/>
        <end position="273"/>
    </location>
</feature>
<comment type="caution">
    <text evidence="2">The sequence shown here is derived from an EMBL/GenBank/DDBJ whole genome shotgun (WGS) entry which is preliminary data.</text>
</comment>
<dbReference type="Gene3D" id="3.20.20.70">
    <property type="entry name" value="Aldolase class I"/>
    <property type="match status" value="1"/>
</dbReference>
<reference evidence="2 3" key="1">
    <citation type="submission" date="2018-02" db="EMBL/GenBank/DDBJ databases">
        <title>Genomic Encyclopedia of Archaeal and Bacterial Type Strains, Phase II (KMG-II): from individual species to whole genera.</title>
        <authorList>
            <person name="Goeker M."/>
        </authorList>
    </citation>
    <scope>NUCLEOTIDE SEQUENCE [LARGE SCALE GENOMIC DNA]</scope>
    <source>
        <strain evidence="2 3">DSM 15099</strain>
    </source>
</reference>
<dbReference type="InterPro" id="IPR004352">
    <property type="entry name" value="GH114_TIM-barrel"/>
</dbReference>
<gene>
    <name evidence="2" type="ORF">BD821_10315</name>
</gene>
<dbReference type="InterPro" id="IPR017853">
    <property type="entry name" value="GH"/>
</dbReference>
<dbReference type="AlphaFoldDB" id="A0A2S6FZ43"/>
<evidence type="ECO:0000313" key="3">
    <source>
        <dbReference type="Proteomes" id="UP000239863"/>
    </source>
</evidence>
<dbReference type="SUPFAM" id="SSF51445">
    <property type="entry name" value="(Trans)glycosidases"/>
    <property type="match status" value="1"/>
</dbReference>